<gene>
    <name evidence="3" type="ORF">MPEAHAMD_4193</name>
</gene>
<comment type="caution">
    <text evidence="3">The sequence shown here is derived from an EMBL/GenBank/DDBJ whole genome shotgun (WGS) entry which is preliminary data.</text>
</comment>
<feature type="signal peptide" evidence="2">
    <location>
        <begin position="1"/>
        <end position="21"/>
    </location>
</feature>
<dbReference type="Proteomes" id="UP001055286">
    <property type="component" value="Unassembled WGS sequence"/>
</dbReference>
<dbReference type="EMBL" id="BPQJ01000021">
    <property type="protein sequence ID" value="GJD64019.1"/>
    <property type="molecule type" value="Genomic_DNA"/>
</dbReference>
<evidence type="ECO:0000256" key="1">
    <source>
        <dbReference type="SAM" id="MobiDB-lite"/>
    </source>
</evidence>
<keyword evidence="2" id="KW-0732">Signal</keyword>
<sequence length="496" mass="52488">MTRKIAVVPVAAALIPLLAAAAPAQDVGTGILQGMQQQQFQPLGARIDVRSVGEVAWAQGGDTAPALPFASNAELRAATVARHVRELRATNPIAAAEVAREMARHDYDAIFRSFLTETALRPDDAGDVLTAFIVLQWMVANDTKAEPSAAALRAVRRQMVAPMADKPPLSQAVTRAAFAEQVKLRTVLHHAGWQAAQRLGMVPSFVATLSKDFIPPAKLRAVALTDDGLVGRGDRKAPAARATAGGALEAPVAAVAPAAPGHAPPVAAEPPAEPRHAANWAAVEGVYFRSTTGVGVGGMVVIEFEPLILFRDGSYYEIDDAALEDVDLAAERAAKPRRFGRWTRAGDTTVLTGTGGKPQDYKLQDGSFFKAYPAEAGERTIDRSYRRMSGGGNAAMGGDVMIAVSNRYDFRSDGTYGRGGSTGATNSGATSGVSSAMSRRRPPEGGRYGLDRHTLTLTGPDGRSRRLFFAYGSEKDPPQPDREMAFIGGSVFTNPD</sequence>
<protein>
    <submittedName>
        <fullName evidence="3">Uncharacterized protein</fullName>
    </submittedName>
</protein>
<feature type="compositionally biased region" description="Basic and acidic residues" evidence="1">
    <location>
        <begin position="441"/>
        <end position="454"/>
    </location>
</feature>
<feature type="chain" id="PRO_5041424695" evidence="2">
    <location>
        <begin position="22"/>
        <end position="496"/>
    </location>
</feature>
<keyword evidence="4" id="KW-1185">Reference proteome</keyword>
<evidence type="ECO:0000313" key="4">
    <source>
        <dbReference type="Proteomes" id="UP001055286"/>
    </source>
</evidence>
<proteinExistence type="predicted"/>
<reference evidence="3" key="2">
    <citation type="submission" date="2021-08" db="EMBL/GenBank/DDBJ databases">
        <authorList>
            <person name="Tani A."/>
            <person name="Ola A."/>
            <person name="Ogura Y."/>
            <person name="Katsura K."/>
            <person name="Hayashi T."/>
        </authorList>
    </citation>
    <scope>NUCLEOTIDE SEQUENCE</scope>
    <source>
        <strain evidence="3">JCM 32048</strain>
    </source>
</reference>
<reference evidence="3" key="1">
    <citation type="journal article" date="2016" name="Front. Microbiol.">
        <title>Genome Sequence of the Piezophilic, Mesophilic Sulfate-Reducing Bacterium Desulfovibrio indicus J2T.</title>
        <authorList>
            <person name="Cao J."/>
            <person name="Maignien L."/>
            <person name="Shao Z."/>
            <person name="Alain K."/>
            <person name="Jebbar M."/>
        </authorList>
    </citation>
    <scope>NUCLEOTIDE SEQUENCE</scope>
    <source>
        <strain evidence="3">JCM 32048</strain>
    </source>
</reference>
<dbReference type="RefSeq" id="WP_238192318.1">
    <property type="nucleotide sequence ID" value="NZ_BPQJ01000021.1"/>
</dbReference>
<dbReference type="AlphaFoldDB" id="A0AA37HDZ5"/>
<name>A0AA37HDZ5_9HYPH</name>
<feature type="region of interest" description="Disordered" evidence="1">
    <location>
        <begin position="417"/>
        <end position="461"/>
    </location>
</feature>
<evidence type="ECO:0000313" key="3">
    <source>
        <dbReference type="EMBL" id="GJD64019.1"/>
    </source>
</evidence>
<feature type="compositionally biased region" description="Low complexity" evidence="1">
    <location>
        <begin position="423"/>
        <end position="436"/>
    </location>
</feature>
<evidence type="ECO:0000256" key="2">
    <source>
        <dbReference type="SAM" id="SignalP"/>
    </source>
</evidence>
<organism evidence="3 4">
    <name type="scientific">Methylobacterium frigidaeris</name>
    <dbReference type="NCBI Taxonomy" id="2038277"/>
    <lineage>
        <taxon>Bacteria</taxon>
        <taxon>Pseudomonadati</taxon>
        <taxon>Pseudomonadota</taxon>
        <taxon>Alphaproteobacteria</taxon>
        <taxon>Hyphomicrobiales</taxon>
        <taxon>Methylobacteriaceae</taxon>
        <taxon>Methylobacterium</taxon>
    </lineage>
</organism>
<accession>A0AA37HDZ5</accession>